<keyword evidence="3 10" id="KW-0328">Glycosyltransferase</keyword>
<dbReference type="Pfam" id="PF04101">
    <property type="entry name" value="Glyco_tran_28_C"/>
    <property type="match status" value="1"/>
</dbReference>
<sequence>MRIIFTGGGTGGHVMPLIAVTRELQRIAEDNRILDIELRYLGPDNGAYDVLKHEDIICEAVSAGKWRRYLSIRNFFDIFLTLWGIIQSAYKLWRIMPDVIFSKGGYASFPVLVIARIYRLPVIIHESDATPGIVNRWSKKFAKRIAVSFAKTAEFFPVEKTAVVGNPVRKRLLGGLRDGARDHLSIFSQKPVLLIFCGSQGAEPINRLVLSGLKNFINNFEIIHQTGPDNFADVSQQSMVILNKEDRSFYHPYPYLDETRLREAYAAADIILARAGSTIFEIAAVGKPSVLIPLPHAAQDHQRENAYEYAKTSGAVVIEEANATPNLVLHTILRIFETPGELERMREGATRFARIDAAETIAREILEIGLHH</sequence>
<comment type="pathway">
    <text evidence="10">Cell wall biogenesis; peptidoglycan biosynthesis.</text>
</comment>
<organism evidence="13 14">
    <name type="scientific">Candidatus Sungbacteria bacterium RIFCSPHIGHO2_02_FULL_49_20</name>
    <dbReference type="NCBI Taxonomy" id="1802272"/>
    <lineage>
        <taxon>Bacteria</taxon>
        <taxon>Candidatus Sungiibacteriota</taxon>
    </lineage>
</organism>
<dbReference type="UniPathway" id="UPA00219"/>
<dbReference type="InterPro" id="IPR007235">
    <property type="entry name" value="Glyco_trans_28_C"/>
</dbReference>
<evidence type="ECO:0000259" key="12">
    <source>
        <dbReference type="Pfam" id="PF04101"/>
    </source>
</evidence>
<gene>
    <name evidence="10" type="primary">murG</name>
    <name evidence="13" type="ORF">A3C12_02455</name>
</gene>
<dbReference type="GO" id="GO:0005975">
    <property type="term" value="P:carbohydrate metabolic process"/>
    <property type="evidence" value="ECO:0007669"/>
    <property type="project" value="InterPro"/>
</dbReference>
<evidence type="ECO:0000256" key="8">
    <source>
        <dbReference type="ARBA" id="ARBA00023306"/>
    </source>
</evidence>
<evidence type="ECO:0000256" key="3">
    <source>
        <dbReference type="ARBA" id="ARBA00022676"/>
    </source>
</evidence>
<dbReference type="GO" id="GO:0071555">
    <property type="term" value="P:cell wall organization"/>
    <property type="evidence" value="ECO:0007669"/>
    <property type="project" value="UniProtKB-KW"/>
</dbReference>
<accession>A0A1G2KP10</accession>
<dbReference type="EMBL" id="MHQK01000035">
    <property type="protein sequence ID" value="OHA01116.1"/>
    <property type="molecule type" value="Genomic_DNA"/>
</dbReference>
<feature type="domain" description="Glycosyl transferase family 28 C-terminal" evidence="12">
    <location>
        <begin position="192"/>
        <end position="358"/>
    </location>
</feature>
<proteinExistence type="inferred from homology"/>
<feature type="domain" description="Glycosyltransferase family 28 N-terminal" evidence="11">
    <location>
        <begin position="3"/>
        <end position="146"/>
    </location>
</feature>
<keyword evidence="8 10" id="KW-0131">Cell cycle</keyword>
<keyword evidence="2 10" id="KW-0132">Cell division</keyword>
<reference evidence="13 14" key="1">
    <citation type="journal article" date="2016" name="Nat. Commun.">
        <title>Thousands of microbial genomes shed light on interconnected biogeochemical processes in an aquifer system.</title>
        <authorList>
            <person name="Anantharaman K."/>
            <person name="Brown C.T."/>
            <person name="Hug L.A."/>
            <person name="Sharon I."/>
            <person name="Castelle C.J."/>
            <person name="Probst A.J."/>
            <person name="Thomas B.C."/>
            <person name="Singh A."/>
            <person name="Wilkins M.J."/>
            <person name="Karaoz U."/>
            <person name="Brodie E.L."/>
            <person name="Williams K.H."/>
            <person name="Hubbard S.S."/>
            <person name="Banfield J.F."/>
        </authorList>
    </citation>
    <scope>NUCLEOTIDE SEQUENCE [LARGE SCALE GENOMIC DNA]</scope>
</reference>
<comment type="caution">
    <text evidence="13">The sequence shown here is derived from an EMBL/GenBank/DDBJ whole genome shotgun (WGS) entry which is preliminary data.</text>
</comment>
<dbReference type="PANTHER" id="PTHR21015:SF27">
    <property type="entry name" value="UDP-N-ACETYLGLUCOSAMINE--N-ACETYLMURAMYL-(PENTAPEPTIDE) PYROPHOSPHORYL-UNDECAPRENOL N-ACETYLGLUCOSAMINE TRANSFERASE"/>
    <property type="match status" value="1"/>
</dbReference>
<comment type="similarity">
    <text evidence="10">Belongs to the glycosyltransferase 28 family. MurG subfamily.</text>
</comment>
<dbReference type="Pfam" id="PF03033">
    <property type="entry name" value="Glyco_transf_28"/>
    <property type="match status" value="1"/>
</dbReference>
<keyword evidence="5 10" id="KW-0133">Cell shape</keyword>
<dbReference type="GO" id="GO:0008360">
    <property type="term" value="P:regulation of cell shape"/>
    <property type="evidence" value="ECO:0007669"/>
    <property type="project" value="UniProtKB-KW"/>
</dbReference>
<keyword evidence="4 10" id="KW-0808">Transferase</keyword>
<feature type="binding site" evidence="10">
    <location>
        <position position="199"/>
    </location>
    <ligand>
        <name>UDP-N-acetyl-alpha-D-glucosamine</name>
        <dbReference type="ChEBI" id="CHEBI:57705"/>
    </ligand>
</feature>
<evidence type="ECO:0000256" key="10">
    <source>
        <dbReference type="HAMAP-Rule" id="MF_00033"/>
    </source>
</evidence>
<dbReference type="GO" id="GO:0009252">
    <property type="term" value="P:peptidoglycan biosynthetic process"/>
    <property type="evidence" value="ECO:0007669"/>
    <property type="project" value="UniProtKB-UniRule"/>
</dbReference>
<feature type="binding site" evidence="10">
    <location>
        <position position="302"/>
    </location>
    <ligand>
        <name>UDP-N-acetyl-alpha-D-glucosamine</name>
        <dbReference type="ChEBI" id="CHEBI:57705"/>
    </ligand>
</feature>
<dbReference type="InterPro" id="IPR004276">
    <property type="entry name" value="GlycoTrans_28_N"/>
</dbReference>
<keyword evidence="6 10" id="KW-0573">Peptidoglycan synthesis</keyword>
<keyword evidence="1 10" id="KW-1003">Cell membrane</keyword>
<dbReference type="HAMAP" id="MF_00033">
    <property type="entry name" value="MurG"/>
    <property type="match status" value="1"/>
</dbReference>
<dbReference type="SUPFAM" id="SSF53756">
    <property type="entry name" value="UDP-Glycosyltransferase/glycogen phosphorylase"/>
    <property type="match status" value="1"/>
</dbReference>
<keyword evidence="7 10" id="KW-0472">Membrane</keyword>
<dbReference type="PANTHER" id="PTHR21015">
    <property type="entry name" value="UDP-N-ACETYLGLUCOSAMINE--N-ACETYLMURAMYL-(PENTAPEPTIDE) PYROPHOSPHORYL-UNDECAPRENOL N-ACETYLGLUCOSAMINE TRANSFERASE 1"/>
    <property type="match status" value="1"/>
</dbReference>
<evidence type="ECO:0000256" key="9">
    <source>
        <dbReference type="ARBA" id="ARBA00023316"/>
    </source>
</evidence>
<evidence type="ECO:0000313" key="14">
    <source>
        <dbReference type="Proteomes" id="UP000178710"/>
    </source>
</evidence>
<evidence type="ECO:0000256" key="1">
    <source>
        <dbReference type="ARBA" id="ARBA00022475"/>
    </source>
</evidence>
<evidence type="ECO:0000313" key="13">
    <source>
        <dbReference type="EMBL" id="OHA01116.1"/>
    </source>
</evidence>
<evidence type="ECO:0000259" key="11">
    <source>
        <dbReference type="Pfam" id="PF03033"/>
    </source>
</evidence>
<comment type="subcellular location">
    <subcellularLocation>
        <location evidence="10">Cell membrane</location>
        <topology evidence="10">Peripheral membrane protein</topology>
        <orientation evidence="10">Cytoplasmic side</orientation>
    </subcellularLocation>
</comment>
<evidence type="ECO:0000256" key="7">
    <source>
        <dbReference type="ARBA" id="ARBA00023136"/>
    </source>
</evidence>
<evidence type="ECO:0000256" key="4">
    <source>
        <dbReference type="ARBA" id="ARBA00022679"/>
    </source>
</evidence>
<evidence type="ECO:0000256" key="2">
    <source>
        <dbReference type="ARBA" id="ARBA00022618"/>
    </source>
</evidence>
<feature type="binding site" evidence="10">
    <location>
        <begin position="10"/>
        <end position="12"/>
    </location>
    <ligand>
        <name>UDP-N-acetyl-alpha-D-glucosamine</name>
        <dbReference type="ChEBI" id="CHEBI:57705"/>
    </ligand>
</feature>
<dbReference type="CDD" id="cd03785">
    <property type="entry name" value="GT28_MurG"/>
    <property type="match status" value="1"/>
</dbReference>
<feature type="binding site" evidence="10">
    <location>
        <position position="169"/>
    </location>
    <ligand>
        <name>UDP-N-acetyl-alpha-D-glucosamine</name>
        <dbReference type="ChEBI" id="CHEBI:57705"/>
    </ligand>
</feature>
<dbReference type="Proteomes" id="UP000178710">
    <property type="component" value="Unassembled WGS sequence"/>
</dbReference>
<comment type="caution">
    <text evidence="10">Lacks conserved residue(s) required for the propagation of feature annotation.</text>
</comment>
<comment type="function">
    <text evidence="10">Cell wall formation. Catalyzes the transfer of a GlcNAc subunit on undecaprenyl-pyrophosphoryl-MurNAc-pentapeptide (lipid intermediate I) to form undecaprenyl-pyrophosphoryl-MurNAc-(pentapeptide)GlcNAc (lipid intermediate II).</text>
</comment>
<dbReference type="GO" id="GO:0051301">
    <property type="term" value="P:cell division"/>
    <property type="evidence" value="ECO:0007669"/>
    <property type="project" value="UniProtKB-KW"/>
</dbReference>
<dbReference type="Gene3D" id="3.40.50.2000">
    <property type="entry name" value="Glycogen Phosphorylase B"/>
    <property type="match status" value="2"/>
</dbReference>
<keyword evidence="9 10" id="KW-0961">Cell wall biogenesis/degradation</keyword>
<dbReference type="EC" id="2.4.1.227" evidence="10"/>
<protein>
    <recommendedName>
        <fullName evidence="10">UDP-N-acetylglucosamine--N-acetylmuramyl-(pentapeptide) pyrophosphoryl-undecaprenol N-acetylglucosamine transferase</fullName>
        <ecNumber evidence="10">2.4.1.227</ecNumber>
    </recommendedName>
    <alternativeName>
        <fullName evidence="10">Undecaprenyl-PP-MurNAc-pentapeptide-UDPGlcNAc GlcNAc transferase</fullName>
    </alternativeName>
</protein>
<dbReference type="InterPro" id="IPR006009">
    <property type="entry name" value="GlcNAc_MurG"/>
</dbReference>
<dbReference type="GO" id="GO:0050511">
    <property type="term" value="F:undecaprenyldiphospho-muramoylpentapeptide beta-N-acetylglucosaminyltransferase activity"/>
    <property type="evidence" value="ECO:0007669"/>
    <property type="project" value="UniProtKB-UniRule"/>
</dbReference>
<name>A0A1G2KP10_9BACT</name>
<comment type="catalytic activity">
    <reaction evidence="10">
        <text>di-trans,octa-cis-undecaprenyl diphospho-N-acetyl-alpha-D-muramoyl-L-alanyl-D-glutamyl-meso-2,6-diaminopimeloyl-D-alanyl-D-alanine + UDP-N-acetyl-alpha-D-glucosamine = di-trans,octa-cis-undecaprenyl diphospho-[N-acetyl-alpha-D-glucosaminyl-(1-&gt;4)]-N-acetyl-alpha-D-muramoyl-L-alanyl-D-glutamyl-meso-2,6-diaminopimeloyl-D-alanyl-D-alanine + UDP + H(+)</text>
        <dbReference type="Rhea" id="RHEA:31227"/>
        <dbReference type="ChEBI" id="CHEBI:15378"/>
        <dbReference type="ChEBI" id="CHEBI:57705"/>
        <dbReference type="ChEBI" id="CHEBI:58223"/>
        <dbReference type="ChEBI" id="CHEBI:61387"/>
        <dbReference type="ChEBI" id="CHEBI:61388"/>
        <dbReference type="EC" id="2.4.1.227"/>
    </reaction>
</comment>
<dbReference type="GO" id="GO:0005886">
    <property type="term" value="C:plasma membrane"/>
    <property type="evidence" value="ECO:0007669"/>
    <property type="project" value="UniProtKB-SubCell"/>
</dbReference>
<dbReference type="AlphaFoldDB" id="A0A1G2KP10"/>
<dbReference type="GO" id="GO:0051991">
    <property type="term" value="F:UDP-N-acetyl-D-glucosamine:N-acetylmuramoyl-L-alanyl-D-glutamyl-meso-2,6-diaminopimelyl-D-alanyl-D-alanine-diphosphoundecaprenol 4-beta-N-acetylglucosaminlytransferase activity"/>
    <property type="evidence" value="ECO:0007669"/>
    <property type="project" value="RHEA"/>
</dbReference>
<evidence type="ECO:0000256" key="6">
    <source>
        <dbReference type="ARBA" id="ARBA00022984"/>
    </source>
</evidence>
<evidence type="ECO:0000256" key="5">
    <source>
        <dbReference type="ARBA" id="ARBA00022960"/>
    </source>
</evidence>